<keyword evidence="2 3" id="KW-0808">Transferase</keyword>
<accession>A0ABT5UCV2</accession>
<comment type="catalytic activity">
    <reaction evidence="3">
        <text>D-erythrose 4-phosphate + phosphoenolpyruvate + H2O = 7-phospho-2-dehydro-3-deoxy-D-arabino-heptonate + phosphate</text>
        <dbReference type="Rhea" id="RHEA:14717"/>
        <dbReference type="ChEBI" id="CHEBI:15377"/>
        <dbReference type="ChEBI" id="CHEBI:16897"/>
        <dbReference type="ChEBI" id="CHEBI:43474"/>
        <dbReference type="ChEBI" id="CHEBI:58394"/>
        <dbReference type="ChEBI" id="CHEBI:58702"/>
        <dbReference type="EC" id="2.5.1.54"/>
    </reaction>
</comment>
<protein>
    <recommendedName>
        <fullName evidence="3">Phospho-2-dehydro-3-deoxyheptonate aldolase</fullName>
        <ecNumber evidence="3">2.5.1.54</ecNumber>
    </recommendedName>
</protein>
<proteinExistence type="inferred from homology"/>
<evidence type="ECO:0000256" key="1">
    <source>
        <dbReference type="ARBA" id="ARBA00008911"/>
    </source>
</evidence>
<dbReference type="Gene3D" id="3.20.20.70">
    <property type="entry name" value="Aldolase class I"/>
    <property type="match status" value="1"/>
</dbReference>
<evidence type="ECO:0000313" key="5">
    <source>
        <dbReference type="Proteomes" id="UP001528823"/>
    </source>
</evidence>
<gene>
    <name evidence="4" type="ORF">ORQ98_13140</name>
</gene>
<comment type="similarity">
    <text evidence="1 3">Belongs to the class-II DAHP synthase family.</text>
</comment>
<evidence type="ECO:0000256" key="3">
    <source>
        <dbReference type="RuleBase" id="RU363071"/>
    </source>
</evidence>
<dbReference type="EC" id="2.5.1.54" evidence="3"/>
<dbReference type="NCBIfam" id="TIGR01358">
    <property type="entry name" value="DAHP_synth_II"/>
    <property type="match status" value="1"/>
</dbReference>
<organism evidence="4 5">
    <name type="scientific">Spartinivicinus poritis</name>
    <dbReference type="NCBI Taxonomy" id="2994640"/>
    <lineage>
        <taxon>Bacteria</taxon>
        <taxon>Pseudomonadati</taxon>
        <taxon>Pseudomonadota</taxon>
        <taxon>Gammaproteobacteria</taxon>
        <taxon>Oceanospirillales</taxon>
        <taxon>Zooshikellaceae</taxon>
        <taxon>Spartinivicinus</taxon>
    </lineage>
</organism>
<dbReference type="SUPFAM" id="SSF51569">
    <property type="entry name" value="Aldolase"/>
    <property type="match status" value="1"/>
</dbReference>
<dbReference type="EMBL" id="JAPMOU010000015">
    <property type="protein sequence ID" value="MDE1462914.1"/>
    <property type="molecule type" value="Genomic_DNA"/>
</dbReference>
<dbReference type="GO" id="GO:0003849">
    <property type="term" value="F:3-deoxy-7-phosphoheptulonate synthase activity"/>
    <property type="evidence" value="ECO:0007669"/>
    <property type="project" value="UniProtKB-EC"/>
</dbReference>
<dbReference type="PANTHER" id="PTHR21337:SF0">
    <property type="entry name" value="PHOSPHO-2-DEHYDRO-3-DEOXYHEPTONATE ALDOLASE"/>
    <property type="match status" value="1"/>
</dbReference>
<reference evidence="4 5" key="1">
    <citation type="submission" date="2022-11" db="EMBL/GenBank/DDBJ databases">
        <title>Spartinivicinus poritis sp. nov., isolated from scleractinian coral Porites lutea.</title>
        <authorList>
            <person name="Zhang G."/>
            <person name="Cai L."/>
            <person name="Wei Q."/>
        </authorList>
    </citation>
    <scope>NUCLEOTIDE SEQUENCE [LARGE SCALE GENOMIC DNA]</scope>
    <source>
        <strain evidence="4 5">A2-2</strain>
    </source>
</reference>
<dbReference type="InterPro" id="IPR002480">
    <property type="entry name" value="DAHP_synth_2"/>
</dbReference>
<evidence type="ECO:0000256" key="2">
    <source>
        <dbReference type="ARBA" id="ARBA00022679"/>
    </source>
</evidence>
<comment type="caution">
    <text evidence="4">The sequence shown here is derived from an EMBL/GenBank/DDBJ whole genome shotgun (WGS) entry which is preliminary data.</text>
</comment>
<sequence>MAKQWSPSSWQQFPIKQQPAYPSPQALESVLTQLKQNPPLVFAGEARSLQTKLADVAQGKAFLLQGGDCAESFAEFNANNIRDTFKVMLQMAIVLTFGGACPIVKVGRMAGQFAKPRSADMECQGDISLPSYRGDIINSIEFSEEARIPDPNRLLKAYNQAAATLNLLRAFAQGGLADLHQVHRWNLGFVKNSALKERYQHLAERIDETLSFMAACGITAQTSSAIRETDFYTSHEALLLNYEEALTRQDSITGDWYDCSAHMLWIGDRTRQPEGAHIEFLRGVKNPIGVKAGPTLKPEELIQLIDSLNPENEPGRITVIVRMGAGKVADGLPALIRKVQQEGRHVVWSCDPMHGNTIKACSGFKTRAFDQILQEVREFFQVHHAEGSYAGGVHFEMTGQNVTECIGGAQAITEEGLGDRYHTHCDPRLNADQSLELAFLIAETLKSCRQQEG</sequence>
<name>A0ABT5UCV2_9GAMM</name>
<dbReference type="RefSeq" id="WP_274689264.1">
    <property type="nucleotide sequence ID" value="NZ_JAPMOU010000015.1"/>
</dbReference>
<dbReference type="Proteomes" id="UP001528823">
    <property type="component" value="Unassembled WGS sequence"/>
</dbReference>
<dbReference type="PANTHER" id="PTHR21337">
    <property type="entry name" value="PHOSPHO-2-DEHYDRO-3-DEOXYHEPTONATE ALDOLASE 1, 2"/>
    <property type="match status" value="1"/>
</dbReference>
<dbReference type="InterPro" id="IPR013785">
    <property type="entry name" value="Aldolase_TIM"/>
</dbReference>
<evidence type="ECO:0000313" key="4">
    <source>
        <dbReference type="EMBL" id="MDE1462914.1"/>
    </source>
</evidence>
<dbReference type="Pfam" id="PF01474">
    <property type="entry name" value="DAHP_synth_2"/>
    <property type="match status" value="1"/>
</dbReference>
<keyword evidence="5" id="KW-1185">Reference proteome</keyword>